<dbReference type="PROSITE" id="PS50893">
    <property type="entry name" value="ABC_TRANSPORTER_2"/>
    <property type="match status" value="1"/>
</dbReference>
<dbReference type="Pfam" id="PF00005">
    <property type="entry name" value="ABC_tran"/>
    <property type="match status" value="1"/>
</dbReference>
<evidence type="ECO:0000256" key="2">
    <source>
        <dbReference type="ARBA" id="ARBA00022840"/>
    </source>
</evidence>
<accession>A0A0U2XJ87</accession>
<dbReference type="STRING" id="118060.ATZ35_16570"/>
<protein>
    <recommendedName>
        <fullName evidence="3">ABC transporter domain-containing protein</fullName>
    </recommendedName>
</protein>
<dbReference type="PANTHER" id="PTHR43158:SF1">
    <property type="entry name" value="ABC TRANSPORTER, ATP-BINDING PROTEIN"/>
    <property type="match status" value="1"/>
</dbReference>
<keyword evidence="2" id="KW-0067">ATP-binding</keyword>
<evidence type="ECO:0000313" key="5">
    <source>
        <dbReference type="Proteomes" id="UP000067523"/>
    </source>
</evidence>
<organism evidence="4 5">
    <name type="scientific">Enterococcus rotai</name>
    <dbReference type="NCBI Taxonomy" id="118060"/>
    <lineage>
        <taxon>Bacteria</taxon>
        <taxon>Bacillati</taxon>
        <taxon>Bacillota</taxon>
        <taxon>Bacilli</taxon>
        <taxon>Lactobacillales</taxon>
        <taxon>Enterococcaceae</taxon>
        <taxon>Enterococcus</taxon>
    </lineage>
</organism>
<dbReference type="SUPFAM" id="SSF52540">
    <property type="entry name" value="P-loop containing nucleoside triphosphate hydrolases"/>
    <property type="match status" value="1"/>
</dbReference>
<dbReference type="InterPro" id="IPR003593">
    <property type="entry name" value="AAA+_ATPase"/>
</dbReference>
<dbReference type="InterPro" id="IPR027417">
    <property type="entry name" value="P-loop_NTPase"/>
</dbReference>
<gene>
    <name evidence="4" type="ORF">ATZ35_16570</name>
</gene>
<dbReference type="InterPro" id="IPR003439">
    <property type="entry name" value="ABC_transporter-like_ATP-bd"/>
</dbReference>
<name>A0A0U2XJ87_9ENTE</name>
<dbReference type="PANTHER" id="PTHR43158">
    <property type="entry name" value="SKFA PEPTIDE EXPORT ATP-BINDING PROTEIN SKFE"/>
    <property type="match status" value="1"/>
</dbReference>
<dbReference type="GO" id="GO:0016887">
    <property type="term" value="F:ATP hydrolysis activity"/>
    <property type="evidence" value="ECO:0007669"/>
    <property type="project" value="InterPro"/>
</dbReference>
<dbReference type="SMART" id="SM00382">
    <property type="entry name" value="AAA"/>
    <property type="match status" value="1"/>
</dbReference>
<keyword evidence="1" id="KW-0547">Nucleotide-binding</keyword>
<evidence type="ECO:0000313" key="4">
    <source>
        <dbReference type="EMBL" id="ALS38705.1"/>
    </source>
</evidence>
<keyword evidence="5" id="KW-1185">Reference proteome</keyword>
<dbReference type="Gene3D" id="3.40.50.300">
    <property type="entry name" value="P-loop containing nucleotide triphosphate hydrolases"/>
    <property type="match status" value="1"/>
</dbReference>
<evidence type="ECO:0000256" key="1">
    <source>
        <dbReference type="ARBA" id="ARBA00022741"/>
    </source>
</evidence>
<dbReference type="AlphaFoldDB" id="A0A0U2XJ87"/>
<feature type="domain" description="ABC transporter" evidence="3">
    <location>
        <begin position="1"/>
        <end position="226"/>
    </location>
</feature>
<sequence>MNKLQVIEIGKHYKKSIFQDLSFHLNGGQILGILGKNGTGKTTLLDCISGKKQVSAGTVQYNGYLQNSVNFKTSVAYVSTRNYFEPTETIRQILLEYRILFPTFQLEKAVEQLELWQISPKQKWQELSEGSKVKVKLVCEYAKATSLLLLDEPFAYLDYSSRIQVKKMLRKASGENKIIIVSTNFIEDMDTLFTDVLFMNPFRYCDVINLEDLRERKGKSLKEIYEEEADDSFI</sequence>
<dbReference type="RefSeq" id="WP_208928230.1">
    <property type="nucleotide sequence ID" value="NZ_CP013655.1"/>
</dbReference>
<dbReference type="Proteomes" id="UP000067523">
    <property type="component" value="Chromosome"/>
</dbReference>
<reference evidence="5" key="1">
    <citation type="submission" date="2015-12" db="EMBL/GenBank/DDBJ databases">
        <authorList>
            <person name="Lauer A."/>
            <person name="Humrighouse B."/>
            <person name="Loparev V."/>
            <person name="Shewmaker P.L."/>
            <person name="Whitney A.M."/>
            <person name="McLaughlin R.W."/>
        </authorList>
    </citation>
    <scope>NUCLEOTIDE SEQUENCE [LARGE SCALE GENOMIC DNA]</scope>
    <source>
        <strain evidence="5">LMG 26678</strain>
    </source>
</reference>
<dbReference type="EMBL" id="CP013655">
    <property type="protein sequence ID" value="ALS38705.1"/>
    <property type="molecule type" value="Genomic_DNA"/>
</dbReference>
<proteinExistence type="predicted"/>
<dbReference type="KEGG" id="erx:ATZ35_16570"/>
<evidence type="ECO:0000259" key="3">
    <source>
        <dbReference type="PROSITE" id="PS50893"/>
    </source>
</evidence>
<dbReference type="GO" id="GO:0005524">
    <property type="term" value="F:ATP binding"/>
    <property type="evidence" value="ECO:0007669"/>
    <property type="project" value="UniProtKB-KW"/>
</dbReference>